<dbReference type="CDD" id="cd09272">
    <property type="entry name" value="RNase_HI_RT_Ty1"/>
    <property type="match status" value="1"/>
</dbReference>
<proteinExistence type="predicted"/>
<dbReference type="AlphaFoldDB" id="A0AAW2L080"/>
<evidence type="ECO:0000259" key="1">
    <source>
        <dbReference type="Pfam" id="PF07727"/>
    </source>
</evidence>
<reference evidence="2" key="1">
    <citation type="submission" date="2020-06" db="EMBL/GenBank/DDBJ databases">
        <authorList>
            <person name="Li T."/>
            <person name="Hu X."/>
            <person name="Zhang T."/>
            <person name="Song X."/>
            <person name="Zhang H."/>
            <person name="Dai N."/>
            <person name="Sheng W."/>
            <person name="Hou X."/>
            <person name="Wei L."/>
        </authorList>
    </citation>
    <scope>NUCLEOTIDE SEQUENCE</scope>
    <source>
        <strain evidence="2">G01</strain>
        <tissue evidence="2">Leaf</tissue>
    </source>
</reference>
<feature type="domain" description="Reverse transcriptase Ty1/copia-type" evidence="1">
    <location>
        <begin position="2"/>
        <end position="79"/>
    </location>
</feature>
<dbReference type="PANTHER" id="PTHR11439:SF496">
    <property type="entry name" value="RNA-DIRECTED DNA POLYMERASE"/>
    <property type="match status" value="1"/>
</dbReference>
<dbReference type="InterPro" id="IPR013103">
    <property type="entry name" value="RVT_2"/>
</dbReference>
<evidence type="ECO:0000313" key="2">
    <source>
        <dbReference type="EMBL" id="KAL0311620.1"/>
    </source>
</evidence>
<comment type="caution">
    <text evidence="2">The sequence shown here is derived from an EMBL/GenBank/DDBJ whole genome shotgun (WGS) entry which is preliminary data.</text>
</comment>
<dbReference type="Pfam" id="PF07727">
    <property type="entry name" value="RVT_2"/>
    <property type="match status" value="1"/>
</dbReference>
<dbReference type="EMBL" id="JACGWK010000016">
    <property type="protein sequence ID" value="KAL0311620.1"/>
    <property type="molecule type" value="Genomic_DNA"/>
</dbReference>
<gene>
    <name evidence="2" type="ORF">Sangu_2456700</name>
</gene>
<reference evidence="2" key="2">
    <citation type="journal article" date="2024" name="Plant">
        <title>Genomic evolution and insights into agronomic trait innovations of Sesamum species.</title>
        <authorList>
            <person name="Miao H."/>
            <person name="Wang L."/>
            <person name="Qu L."/>
            <person name="Liu H."/>
            <person name="Sun Y."/>
            <person name="Le M."/>
            <person name="Wang Q."/>
            <person name="Wei S."/>
            <person name="Zheng Y."/>
            <person name="Lin W."/>
            <person name="Duan Y."/>
            <person name="Cao H."/>
            <person name="Xiong S."/>
            <person name="Wang X."/>
            <person name="Wei L."/>
            <person name="Li C."/>
            <person name="Ma Q."/>
            <person name="Ju M."/>
            <person name="Zhao R."/>
            <person name="Li G."/>
            <person name="Mu C."/>
            <person name="Tian Q."/>
            <person name="Mei H."/>
            <person name="Zhang T."/>
            <person name="Gao T."/>
            <person name="Zhang H."/>
        </authorList>
    </citation>
    <scope>NUCLEOTIDE SEQUENCE</scope>
    <source>
        <strain evidence="2">G01</strain>
    </source>
</reference>
<protein>
    <submittedName>
        <fullName evidence="2">Retrovirus-related Pol polyprotein from transposon TNT 1-94</fullName>
    </submittedName>
</protein>
<accession>A0AAW2L080</accession>
<dbReference type="PANTHER" id="PTHR11439">
    <property type="entry name" value="GAG-POL-RELATED RETROTRANSPOSON"/>
    <property type="match status" value="1"/>
</dbReference>
<sequence length="292" mass="33059">MVYKRTIGVDGEVTTFKARLVAKGYTQRPGVDFEETFSPIAMAKSIRFMLAIAAWYDYEIGQKDVKTDFLNGFVEGDLYGSAGGIHDSRRRAEVIRGYDFVKNDFDPCVYKKDFGEVSYILGIKIFRDRSKRILGMTQNSYVEKVSKRFKMEHSKRGFLLMRHGVKLSKKHSPKTDEELKRMLDIPYASDVGSIQYQSCAREAHWIAVKTILTYLRRTKNVFLVYGGGELILEDFSDASFQSDDDDAKSQSGFVFKLNVGVVAWKSSKQDTTPDSTTEIEYIVASEAAKGAV</sequence>
<name>A0AAW2L080_9LAMI</name>
<organism evidence="2">
    <name type="scientific">Sesamum angustifolium</name>
    <dbReference type="NCBI Taxonomy" id="2727405"/>
    <lineage>
        <taxon>Eukaryota</taxon>
        <taxon>Viridiplantae</taxon>
        <taxon>Streptophyta</taxon>
        <taxon>Embryophyta</taxon>
        <taxon>Tracheophyta</taxon>
        <taxon>Spermatophyta</taxon>
        <taxon>Magnoliopsida</taxon>
        <taxon>eudicotyledons</taxon>
        <taxon>Gunneridae</taxon>
        <taxon>Pentapetalae</taxon>
        <taxon>asterids</taxon>
        <taxon>lamiids</taxon>
        <taxon>Lamiales</taxon>
        <taxon>Pedaliaceae</taxon>
        <taxon>Sesamum</taxon>
    </lineage>
</organism>